<dbReference type="AlphaFoldDB" id="A0A8S2CLD7"/>
<gene>
    <name evidence="1" type="ORF">OVA965_LOCUS1228</name>
    <name evidence="2" type="ORF">TMI583_LOCUS1229</name>
</gene>
<dbReference type="Proteomes" id="UP000682733">
    <property type="component" value="Unassembled WGS sequence"/>
</dbReference>
<evidence type="ECO:0000313" key="2">
    <source>
        <dbReference type="EMBL" id="CAF3514331.1"/>
    </source>
</evidence>
<proteinExistence type="predicted"/>
<dbReference type="EMBL" id="CAJOBA010000216">
    <property type="protein sequence ID" value="CAF3514331.1"/>
    <property type="molecule type" value="Genomic_DNA"/>
</dbReference>
<sequence>MHVLCEICLIQIQTRDQKKLRYICPLRNILSFLSQVQPNRLVQDLLERSKNKRSTCVIFKHPIICTKDFTQTLYTSPTKFFDENSNGDRSQCSIGKLPNVCGYNNELSRLYSWYKHVQCNGLNDRVKQMYSKFEKVRNDIQ</sequence>
<organism evidence="1 3">
    <name type="scientific">Didymodactylos carnosus</name>
    <dbReference type="NCBI Taxonomy" id="1234261"/>
    <lineage>
        <taxon>Eukaryota</taxon>
        <taxon>Metazoa</taxon>
        <taxon>Spiralia</taxon>
        <taxon>Gnathifera</taxon>
        <taxon>Rotifera</taxon>
        <taxon>Eurotatoria</taxon>
        <taxon>Bdelloidea</taxon>
        <taxon>Philodinida</taxon>
        <taxon>Philodinidae</taxon>
        <taxon>Didymodactylos</taxon>
    </lineage>
</organism>
<reference evidence="1" key="1">
    <citation type="submission" date="2021-02" db="EMBL/GenBank/DDBJ databases">
        <authorList>
            <person name="Nowell W R."/>
        </authorList>
    </citation>
    <scope>NUCLEOTIDE SEQUENCE</scope>
</reference>
<dbReference type="Proteomes" id="UP000677228">
    <property type="component" value="Unassembled WGS sequence"/>
</dbReference>
<evidence type="ECO:0000313" key="1">
    <source>
        <dbReference type="EMBL" id="CAF0737467.1"/>
    </source>
</evidence>
<protein>
    <submittedName>
        <fullName evidence="1">Uncharacterized protein</fullName>
    </submittedName>
</protein>
<comment type="caution">
    <text evidence="1">The sequence shown here is derived from an EMBL/GenBank/DDBJ whole genome shotgun (WGS) entry which is preliminary data.</text>
</comment>
<dbReference type="EMBL" id="CAJNOK010000216">
    <property type="protein sequence ID" value="CAF0737467.1"/>
    <property type="molecule type" value="Genomic_DNA"/>
</dbReference>
<evidence type="ECO:0000313" key="3">
    <source>
        <dbReference type="Proteomes" id="UP000677228"/>
    </source>
</evidence>
<name>A0A8S2CLD7_9BILA</name>
<accession>A0A8S2CLD7</accession>